<comment type="subunit">
    <text evidence="2">Monomer. Binds 30S ribosomal subunits, but not 50S ribosomal subunits or 70S ribosomes.</text>
</comment>
<dbReference type="AlphaFoldDB" id="A0A292IIV9"/>
<dbReference type="Gene3D" id="3.30.300.20">
    <property type="match status" value="1"/>
</dbReference>
<dbReference type="PROSITE" id="PS01319">
    <property type="entry name" value="RBFA"/>
    <property type="match status" value="1"/>
</dbReference>
<comment type="similarity">
    <text evidence="2">Belongs to the RbfA family.</text>
</comment>
<dbReference type="PANTHER" id="PTHR33515">
    <property type="entry name" value="RIBOSOME-BINDING FACTOR A, CHLOROPLASTIC-RELATED"/>
    <property type="match status" value="1"/>
</dbReference>
<evidence type="ECO:0000313" key="3">
    <source>
        <dbReference type="EMBL" id="CDN40615.1"/>
    </source>
</evidence>
<comment type="subcellular location">
    <subcellularLocation>
        <location evidence="2">Cytoplasm</location>
    </subcellularLocation>
</comment>
<dbReference type="InterPro" id="IPR015946">
    <property type="entry name" value="KH_dom-like_a/b"/>
</dbReference>
<dbReference type="GO" id="GO:0005829">
    <property type="term" value="C:cytosol"/>
    <property type="evidence" value="ECO:0007669"/>
    <property type="project" value="TreeGrafter"/>
</dbReference>
<dbReference type="InterPro" id="IPR000238">
    <property type="entry name" value="RbfA"/>
</dbReference>
<evidence type="ECO:0000256" key="2">
    <source>
        <dbReference type="HAMAP-Rule" id="MF_00003"/>
    </source>
</evidence>
<evidence type="ECO:0000256" key="1">
    <source>
        <dbReference type="ARBA" id="ARBA00022517"/>
    </source>
</evidence>
<dbReference type="NCBIfam" id="TIGR00082">
    <property type="entry name" value="rbfA"/>
    <property type="match status" value="1"/>
</dbReference>
<dbReference type="PANTHER" id="PTHR33515:SF1">
    <property type="entry name" value="RIBOSOME-BINDING FACTOR A, CHLOROPLASTIC-RELATED"/>
    <property type="match status" value="1"/>
</dbReference>
<dbReference type="InterPro" id="IPR023799">
    <property type="entry name" value="RbfA_dom_sf"/>
</dbReference>
<dbReference type="InterPro" id="IPR020053">
    <property type="entry name" value="Ribosome-bd_factorA_CS"/>
</dbReference>
<dbReference type="KEGG" id="mamp:MAMA39_04970"/>
<proteinExistence type="inferred from homology"/>
<dbReference type="GO" id="GO:0043024">
    <property type="term" value="F:ribosomal small subunit binding"/>
    <property type="evidence" value="ECO:0007669"/>
    <property type="project" value="TreeGrafter"/>
</dbReference>
<keyword evidence="4" id="KW-1185">Reference proteome</keyword>
<comment type="function">
    <text evidence="2">One of several proteins that assist in the late maturation steps of the functional core of the 30S ribosomal subunit. Associates with free 30S ribosomal subunits (but not with 30S subunits that are part of 70S ribosomes or polysomes). Required for efficient processing of 16S rRNA. May interact with the 5'-terminal helix region of 16S rRNA.</text>
</comment>
<gene>
    <name evidence="2" type="primary">rbfA</name>
    <name evidence="3" type="ORF">MAMA39_04970</name>
</gene>
<dbReference type="HAMAP" id="MF_00003">
    <property type="entry name" value="RbfA"/>
    <property type="match status" value="1"/>
</dbReference>
<keyword evidence="2" id="KW-0963">Cytoplasm</keyword>
<accession>A0A292IIV9</accession>
<dbReference type="SUPFAM" id="SSF89919">
    <property type="entry name" value="Ribosome-binding factor A, RbfA"/>
    <property type="match status" value="1"/>
</dbReference>
<name>A0A292IIV9_9MOLU</name>
<evidence type="ECO:0000313" key="4">
    <source>
        <dbReference type="Proteomes" id="UP000261764"/>
    </source>
</evidence>
<dbReference type="RefSeq" id="WP_343251240.1">
    <property type="nucleotide sequence ID" value="NZ_HG937516.1"/>
</dbReference>
<sequence>MSSYKKERLENQITYILNSTILTEIENPIVKLGQVTYVKLSPDFGVAKVFLDCLDRKQITKVVNAFKKTISVFKTALSKQLTIRKVPHLHFVVDMAIDNALAIDAILNEIKNENNS</sequence>
<reference evidence="3 4" key="1">
    <citation type="journal article" date="2015" name="Clin. Infect. Dis.">
        <title>Genomic Investigations unmask Mycoplasma amphoriforme, a new respiratory pathogen.</title>
        <authorList>
            <person name="Gillespie S.H."/>
            <person name="Ling C.L."/>
            <person name="Oravcova K."/>
            <person name="Pinheiro M."/>
            <person name="Wells L."/>
            <person name="Bryant J.M."/>
            <person name="McHugh T.D."/>
            <person name="Bebear C."/>
            <person name="Webster D."/>
            <person name="Harris S.R."/>
            <person name="Seth-Smith H.M."/>
            <person name="Thomson N.R."/>
        </authorList>
    </citation>
    <scope>NUCLEOTIDE SEQUENCE [LARGE SCALE GENOMIC DNA]</scope>
    <source>
        <strain evidence="3 4">A39</strain>
    </source>
</reference>
<dbReference type="Pfam" id="PF02033">
    <property type="entry name" value="RBFA"/>
    <property type="match status" value="1"/>
</dbReference>
<organism evidence="3 4">
    <name type="scientific">Mycoplasma amphoriforme A39</name>
    <dbReference type="NCBI Taxonomy" id="572419"/>
    <lineage>
        <taxon>Bacteria</taxon>
        <taxon>Bacillati</taxon>
        <taxon>Mycoplasmatota</taxon>
        <taxon>Mollicutes</taxon>
        <taxon>Mycoplasmataceae</taxon>
        <taxon>Mycoplasma</taxon>
    </lineage>
</organism>
<protein>
    <recommendedName>
        <fullName evidence="2">Ribosome-binding factor A</fullName>
    </recommendedName>
</protein>
<dbReference type="EMBL" id="HG937516">
    <property type="protein sequence ID" value="CDN40615.1"/>
    <property type="molecule type" value="Genomic_DNA"/>
</dbReference>
<dbReference type="GO" id="GO:0030490">
    <property type="term" value="P:maturation of SSU-rRNA"/>
    <property type="evidence" value="ECO:0007669"/>
    <property type="project" value="UniProtKB-UniRule"/>
</dbReference>
<dbReference type="Proteomes" id="UP000261764">
    <property type="component" value="Chromosome I"/>
</dbReference>
<keyword evidence="1 2" id="KW-0690">Ribosome biogenesis</keyword>